<proteinExistence type="inferred from homology"/>
<dbReference type="Pfam" id="PF10421">
    <property type="entry name" value="OAS1_C"/>
    <property type="match status" value="1"/>
</dbReference>
<name>A0ABD0JUR7_9CAEN</name>
<dbReference type="Gene3D" id="1.10.1410.20">
    <property type="entry name" value="2'-5'-oligoadenylate synthetase 1, domain 2"/>
    <property type="match status" value="1"/>
</dbReference>
<dbReference type="InterPro" id="IPR018952">
    <property type="entry name" value="2-5-oligoAdlate_synth_1_dom2/C"/>
</dbReference>
<reference evidence="3 4" key="1">
    <citation type="journal article" date="2023" name="Sci. Data">
        <title>Genome assembly of the Korean intertidal mud-creeper Batillaria attramentaria.</title>
        <authorList>
            <person name="Patra A.K."/>
            <person name="Ho P.T."/>
            <person name="Jun S."/>
            <person name="Lee S.J."/>
            <person name="Kim Y."/>
            <person name="Won Y.J."/>
        </authorList>
    </citation>
    <scope>NUCLEOTIDE SEQUENCE [LARGE SCALE GENOMIC DNA]</scope>
    <source>
        <strain evidence="3">Wonlab-2016</strain>
    </source>
</reference>
<dbReference type="PANTHER" id="PTHR11258">
    <property type="entry name" value="2-5 OLIGOADENYLATE SYNTHETASE"/>
    <property type="match status" value="1"/>
</dbReference>
<comment type="similarity">
    <text evidence="1">Belongs to the 2-5A synthase family.</text>
</comment>
<evidence type="ECO:0000259" key="2">
    <source>
        <dbReference type="Pfam" id="PF10421"/>
    </source>
</evidence>
<keyword evidence="4" id="KW-1185">Reference proteome</keyword>
<dbReference type="SUPFAM" id="SSF81301">
    <property type="entry name" value="Nucleotidyltransferase"/>
    <property type="match status" value="1"/>
</dbReference>
<dbReference type="AlphaFoldDB" id="A0ABD0JUR7"/>
<protein>
    <recommendedName>
        <fullName evidence="2">2'-5'-oligoadenylate synthetase 1 domain-containing protein</fullName>
    </recommendedName>
</protein>
<dbReference type="InterPro" id="IPR006116">
    <property type="entry name" value="NT_2-5OAS_ClassI-CCAase"/>
</dbReference>
<organism evidence="3 4">
    <name type="scientific">Batillaria attramentaria</name>
    <dbReference type="NCBI Taxonomy" id="370345"/>
    <lineage>
        <taxon>Eukaryota</taxon>
        <taxon>Metazoa</taxon>
        <taxon>Spiralia</taxon>
        <taxon>Lophotrochozoa</taxon>
        <taxon>Mollusca</taxon>
        <taxon>Gastropoda</taxon>
        <taxon>Caenogastropoda</taxon>
        <taxon>Sorbeoconcha</taxon>
        <taxon>Cerithioidea</taxon>
        <taxon>Batillariidae</taxon>
        <taxon>Batillaria</taxon>
    </lineage>
</organism>
<evidence type="ECO:0000256" key="1">
    <source>
        <dbReference type="ARBA" id="ARBA00009526"/>
    </source>
</evidence>
<dbReference type="CDD" id="cd05400">
    <property type="entry name" value="NT_2-5OAS_ClassI-CCAase"/>
    <property type="match status" value="1"/>
</dbReference>
<evidence type="ECO:0000313" key="3">
    <source>
        <dbReference type="EMBL" id="KAK7478382.1"/>
    </source>
</evidence>
<dbReference type="PROSITE" id="PS50152">
    <property type="entry name" value="25A_SYNTH_3"/>
    <property type="match status" value="1"/>
</dbReference>
<sequence length="327" mass="37521">MAEDVLSRVSGRQLTRFLEDELKPKGDDIDSMNKEVDQFVRFLHQCSDPPFTVDRVVKGGSLGKGTAVKGSSDIDLEVVFNGLSSIEELKNNREVLLDRIERAAEKYKWRGGIQQTKRTQFSIQFKLNGKDVDVLPVFDAMKHLESTGDIYRRMDRYREGAEISAKEYSASLSELQIAEVKGVDARVKDVIRLLKFWKKHSDSEATRQMPSYSMELLALHMSRRYMSLGIEDLLKKCMGKLGCCHDICIAFDTNYDSRRYTGRTDPPYILDPANPLMNTLSGLDHKEVTRAAQRYFHDFYNQHPQLESPSKKRRLRTRLGLLCVSLQ</sequence>
<evidence type="ECO:0000313" key="4">
    <source>
        <dbReference type="Proteomes" id="UP001519460"/>
    </source>
</evidence>
<dbReference type="Gene3D" id="3.30.460.10">
    <property type="entry name" value="Beta Polymerase, domain 2"/>
    <property type="match status" value="1"/>
</dbReference>
<dbReference type="SUPFAM" id="SSF81631">
    <property type="entry name" value="PAP/OAS1 substrate-binding domain"/>
    <property type="match status" value="1"/>
</dbReference>
<dbReference type="EMBL" id="JACVVK020000327">
    <property type="protein sequence ID" value="KAK7478382.1"/>
    <property type="molecule type" value="Genomic_DNA"/>
</dbReference>
<feature type="domain" description="2'-5'-oligoadenylate synthetase 1" evidence="2">
    <location>
        <begin position="149"/>
        <end position="296"/>
    </location>
</feature>
<accession>A0ABD0JUR7</accession>
<dbReference type="InterPro" id="IPR043519">
    <property type="entry name" value="NT_sf"/>
</dbReference>
<gene>
    <name evidence="3" type="ORF">BaRGS_00030386</name>
</gene>
<dbReference type="Pfam" id="PF18144">
    <property type="entry name" value="SMODS"/>
    <property type="match status" value="1"/>
</dbReference>
<dbReference type="PANTHER" id="PTHR11258:SF11">
    <property type="entry name" value="C2H2-TYPE DOMAIN-CONTAINING PROTEIN"/>
    <property type="match status" value="1"/>
</dbReference>
<dbReference type="Proteomes" id="UP001519460">
    <property type="component" value="Unassembled WGS sequence"/>
</dbReference>
<comment type="caution">
    <text evidence="3">The sequence shown here is derived from an EMBL/GenBank/DDBJ whole genome shotgun (WGS) entry which is preliminary data.</text>
</comment>